<organism evidence="8 9">
    <name type="scientific">Cryptolaemus montrouzieri</name>
    <dbReference type="NCBI Taxonomy" id="559131"/>
    <lineage>
        <taxon>Eukaryota</taxon>
        <taxon>Metazoa</taxon>
        <taxon>Ecdysozoa</taxon>
        <taxon>Arthropoda</taxon>
        <taxon>Hexapoda</taxon>
        <taxon>Insecta</taxon>
        <taxon>Pterygota</taxon>
        <taxon>Neoptera</taxon>
        <taxon>Endopterygota</taxon>
        <taxon>Coleoptera</taxon>
        <taxon>Polyphaga</taxon>
        <taxon>Cucujiformia</taxon>
        <taxon>Coccinelloidea</taxon>
        <taxon>Coccinellidae</taxon>
        <taxon>Scymninae</taxon>
        <taxon>Scymnini</taxon>
        <taxon>Cryptolaemus</taxon>
    </lineage>
</organism>
<dbReference type="InterPro" id="IPR018499">
    <property type="entry name" value="Tetraspanin/Peripherin"/>
</dbReference>
<dbReference type="InterPro" id="IPR008952">
    <property type="entry name" value="Tetraspanin_EC2_sf"/>
</dbReference>
<feature type="transmembrane region" description="Helical" evidence="7">
    <location>
        <begin position="40"/>
        <end position="65"/>
    </location>
</feature>
<evidence type="ECO:0000256" key="2">
    <source>
        <dbReference type="ARBA" id="ARBA00006840"/>
    </source>
</evidence>
<keyword evidence="6" id="KW-1015">Disulfide bond</keyword>
<feature type="transmembrane region" description="Helical" evidence="7">
    <location>
        <begin position="188"/>
        <end position="209"/>
    </location>
</feature>
<evidence type="ECO:0000256" key="4">
    <source>
        <dbReference type="ARBA" id="ARBA00022989"/>
    </source>
</evidence>
<dbReference type="PRINTS" id="PR00259">
    <property type="entry name" value="TMFOUR"/>
</dbReference>
<dbReference type="PIRSF" id="PIRSF002419">
    <property type="entry name" value="Tetraspanin"/>
    <property type="match status" value="1"/>
</dbReference>
<gene>
    <name evidence="8" type="ORF">HHI36_008666</name>
</gene>
<keyword evidence="4 7" id="KW-1133">Transmembrane helix</keyword>
<dbReference type="InterPro" id="IPR000301">
    <property type="entry name" value="Tetraspanin_animals"/>
</dbReference>
<feature type="disulfide bond" evidence="6">
    <location>
        <begin position="132"/>
        <end position="149"/>
    </location>
</feature>
<keyword evidence="5 7" id="KW-0472">Membrane</keyword>
<feature type="transmembrane region" description="Helical" evidence="7">
    <location>
        <begin position="77"/>
        <end position="97"/>
    </location>
</feature>
<dbReference type="PANTHER" id="PTHR19282">
    <property type="entry name" value="TETRASPANIN"/>
    <property type="match status" value="1"/>
</dbReference>
<dbReference type="Pfam" id="PF00335">
    <property type="entry name" value="Tetraspanin"/>
    <property type="match status" value="1"/>
</dbReference>
<sequence length="217" mass="23662">MLAAGIARYIIYTFNLVLVVFGALMIIFGLLPIVRDGYDSSYSVISISIGVVVFLIAFFGCCGAVRQNRTLLTAHAAILLSLFITQIIVAILVAIAIGNGTFDDMQGFLKGFFNATSPDYKFNNIQLQLHCCGVNNYTDYGSNPIPGSCCGERSDVDDFNQPSCEVGYAFKTGCAGKLSSCIEDNYRWISGIAIGFGVLELCGAVFTFWTRDHLKRH</sequence>
<accession>A0ABD2MTN2</accession>
<evidence type="ECO:0000256" key="7">
    <source>
        <dbReference type="RuleBase" id="RU361218"/>
    </source>
</evidence>
<dbReference type="GO" id="GO:0016020">
    <property type="term" value="C:membrane"/>
    <property type="evidence" value="ECO:0007669"/>
    <property type="project" value="UniProtKB-SubCell"/>
</dbReference>
<protein>
    <recommendedName>
        <fullName evidence="7">Tetraspanin</fullName>
    </recommendedName>
</protein>
<keyword evidence="9" id="KW-1185">Reference proteome</keyword>
<comment type="subcellular location">
    <subcellularLocation>
        <location evidence="1 7">Membrane</location>
        <topology evidence="1 7">Multi-pass membrane protein</topology>
    </subcellularLocation>
</comment>
<dbReference type="EMBL" id="JABFTP020000021">
    <property type="protein sequence ID" value="KAL3269602.1"/>
    <property type="molecule type" value="Genomic_DNA"/>
</dbReference>
<evidence type="ECO:0000313" key="9">
    <source>
        <dbReference type="Proteomes" id="UP001516400"/>
    </source>
</evidence>
<reference evidence="8 9" key="1">
    <citation type="journal article" date="2021" name="BMC Biol.">
        <title>Horizontally acquired antibacterial genes associated with adaptive radiation of ladybird beetles.</title>
        <authorList>
            <person name="Li H.S."/>
            <person name="Tang X.F."/>
            <person name="Huang Y.H."/>
            <person name="Xu Z.Y."/>
            <person name="Chen M.L."/>
            <person name="Du X.Y."/>
            <person name="Qiu B.Y."/>
            <person name="Chen P.T."/>
            <person name="Zhang W."/>
            <person name="Slipinski A."/>
            <person name="Escalona H.E."/>
            <person name="Waterhouse R.M."/>
            <person name="Zwick A."/>
            <person name="Pang H."/>
        </authorList>
    </citation>
    <scope>NUCLEOTIDE SEQUENCE [LARGE SCALE GENOMIC DNA]</scope>
    <source>
        <strain evidence="8">SYSU2018</strain>
    </source>
</reference>
<feature type="transmembrane region" description="Helical" evidence="7">
    <location>
        <begin position="12"/>
        <end position="34"/>
    </location>
</feature>
<dbReference type="SUPFAM" id="SSF48652">
    <property type="entry name" value="Tetraspanin"/>
    <property type="match status" value="1"/>
</dbReference>
<keyword evidence="3 7" id="KW-0812">Transmembrane</keyword>
<dbReference type="AlphaFoldDB" id="A0ABD2MTN2"/>
<evidence type="ECO:0000256" key="1">
    <source>
        <dbReference type="ARBA" id="ARBA00004141"/>
    </source>
</evidence>
<dbReference type="PANTHER" id="PTHR19282:SF515">
    <property type="entry name" value="TETRASPANIN"/>
    <property type="match status" value="1"/>
</dbReference>
<evidence type="ECO:0000256" key="3">
    <source>
        <dbReference type="ARBA" id="ARBA00022692"/>
    </source>
</evidence>
<evidence type="ECO:0000313" key="8">
    <source>
        <dbReference type="EMBL" id="KAL3269602.1"/>
    </source>
</evidence>
<evidence type="ECO:0000256" key="6">
    <source>
        <dbReference type="PIRSR" id="PIRSR002419-1"/>
    </source>
</evidence>
<evidence type="ECO:0000256" key="5">
    <source>
        <dbReference type="ARBA" id="ARBA00023136"/>
    </source>
</evidence>
<comment type="caution">
    <text evidence="8">The sequence shown here is derived from an EMBL/GenBank/DDBJ whole genome shotgun (WGS) entry which is preliminary data.</text>
</comment>
<feature type="disulfide bond" evidence="6">
    <location>
        <begin position="131"/>
        <end position="164"/>
    </location>
</feature>
<dbReference type="Proteomes" id="UP001516400">
    <property type="component" value="Unassembled WGS sequence"/>
</dbReference>
<comment type="similarity">
    <text evidence="2 7">Belongs to the tetraspanin (TM4SF) family.</text>
</comment>
<dbReference type="CDD" id="cd03127">
    <property type="entry name" value="tetraspanin_LEL"/>
    <property type="match status" value="1"/>
</dbReference>
<dbReference type="Gene3D" id="1.10.1450.10">
    <property type="entry name" value="Tetraspanin"/>
    <property type="match status" value="1"/>
</dbReference>
<proteinExistence type="inferred from homology"/>
<name>A0ABD2MTN2_9CUCU</name>